<comment type="caution">
    <text evidence="1">The sequence shown here is derived from an EMBL/GenBank/DDBJ whole genome shotgun (WGS) entry which is preliminary data.</text>
</comment>
<keyword evidence="2" id="KW-1185">Reference proteome</keyword>
<evidence type="ECO:0000313" key="1">
    <source>
        <dbReference type="EMBL" id="KAA1188834.1"/>
    </source>
</evidence>
<dbReference type="Gene3D" id="3.90.550.10">
    <property type="entry name" value="Spore Coat Polysaccharide Biosynthesis Protein SpsA, Chain A"/>
    <property type="match status" value="1"/>
</dbReference>
<dbReference type="SUPFAM" id="SSF53448">
    <property type="entry name" value="Nucleotide-diphospho-sugar transferases"/>
    <property type="match status" value="1"/>
</dbReference>
<name>A0A5B0WP31_9GAMM</name>
<dbReference type="AlphaFoldDB" id="A0A5B0WP31"/>
<dbReference type="Proteomes" id="UP000323708">
    <property type="component" value="Unassembled WGS sequence"/>
</dbReference>
<dbReference type="CDD" id="cd00761">
    <property type="entry name" value="Glyco_tranf_GTA_type"/>
    <property type="match status" value="1"/>
</dbReference>
<gene>
    <name evidence="1" type="ORF">F0M18_16645</name>
</gene>
<proteinExistence type="predicted"/>
<sequence>MGWLMSLQNSIAKFRDFSNWQKLHITLGRLDTLEGLALRSEESGVAEKVVEKPLTVSLTTYGHRIYDVHTVIESIFQQSMRANRVILWLSEDEFSADSVPLILRRQEARGLEIRFCEDIKSYKKIVPALREGTEGAIITIDDDVIYPVDTVERLFKAHLRQPNRVHCNRGHVIKLDVSGSILPYAQWEYDTRQPDASALIVPTGCCGVIYGPELLDTEVTDASKFMSLCPTADDLWLKAMTLKQGVECQLVPYARPYESFLKIPDNGAKGLFEINQIQNDVQFARLLEKYPELAAAIV</sequence>
<dbReference type="EMBL" id="VTUX01000009">
    <property type="protein sequence ID" value="KAA1188834.1"/>
    <property type="molecule type" value="Genomic_DNA"/>
</dbReference>
<dbReference type="RefSeq" id="WP_149612597.1">
    <property type="nucleotide sequence ID" value="NZ_VTUX01000009.1"/>
</dbReference>
<protein>
    <recommendedName>
        <fullName evidence="3">Glycosyl transferase family 2</fullName>
    </recommendedName>
</protein>
<evidence type="ECO:0008006" key="3">
    <source>
        <dbReference type="Google" id="ProtNLM"/>
    </source>
</evidence>
<evidence type="ECO:0000313" key="2">
    <source>
        <dbReference type="Proteomes" id="UP000323708"/>
    </source>
</evidence>
<dbReference type="InterPro" id="IPR029044">
    <property type="entry name" value="Nucleotide-diphossugar_trans"/>
</dbReference>
<organism evidence="1 2">
    <name type="scientific">Pseudohalioglobus sediminis</name>
    <dbReference type="NCBI Taxonomy" id="2606449"/>
    <lineage>
        <taxon>Bacteria</taxon>
        <taxon>Pseudomonadati</taxon>
        <taxon>Pseudomonadota</taxon>
        <taxon>Gammaproteobacteria</taxon>
        <taxon>Cellvibrionales</taxon>
        <taxon>Halieaceae</taxon>
        <taxon>Pseudohalioglobus</taxon>
    </lineage>
</organism>
<accession>A0A5B0WP31</accession>
<reference evidence="1 2" key="1">
    <citation type="submission" date="2019-09" db="EMBL/GenBank/DDBJ databases">
        <authorList>
            <person name="Chen X.-Y."/>
        </authorList>
    </citation>
    <scope>NUCLEOTIDE SEQUENCE [LARGE SCALE GENOMIC DNA]</scope>
    <source>
        <strain evidence="1 2">NY5</strain>
    </source>
</reference>